<dbReference type="Proteomes" id="UP000078290">
    <property type="component" value="Unassembled WGS sequence"/>
</dbReference>
<sequence length="166" mass="19436">MKIKGLDELIKKLDKAANGGLRKEMTLWLEGMGMEFLDIVQDEIIRTKTVDTRNLLNSFKKGDGDNIWELKSGELALHVGTNLDYASYVNDGHFTIDPNKNQDRRWVPGRWKGDRFEYDPDEKESGMLLKFQWVEGSHYWDNALVIFEKMFSKSLEKKVQQWLDTF</sequence>
<evidence type="ECO:0000313" key="2">
    <source>
        <dbReference type="Proteomes" id="UP000078290"/>
    </source>
</evidence>
<dbReference type="AlphaFoldDB" id="A0A1B7KP90"/>
<dbReference type="RefSeq" id="WP_064552387.1">
    <property type="nucleotide sequence ID" value="NZ_LXMA01000038.1"/>
</dbReference>
<proteinExistence type="predicted"/>
<evidence type="ECO:0000313" key="1">
    <source>
        <dbReference type="EMBL" id="OAT71881.1"/>
    </source>
</evidence>
<protein>
    <submittedName>
        <fullName evidence="1">Phage portal protein</fullName>
    </submittedName>
</protein>
<comment type="caution">
    <text evidence="1">The sequence shown here is derived from an EMBL/GenBank/DDBJ whole genome shotgun (WGS) entry which is preliminary data.</text>
</comment>
<accession>A0A1B7KP90</accession>
<dbReference type="OrthoDB" id="2871348at2"/>
<reference evidence="2" key="1">
    <citation type="submission" date="2016-05" db="EMBL/GenBank/DDBJ databases">
        <authorList>
            <person name="Wang W."/>
            <person name="Zhu L."/>
        </authorList>
    </citation>
    <scope>NUCLEOTIDE SEQUENCE [LARGE SCALE GENOMIC DNA]</scope>
    <source>
        <strain evidence="2">W-2</strain>
    </source>
</reference>
<name>A0A1B7KP90_PARTM</name>
<dbReference type="InterPro" id="IPR010064">
    <property type="entry name" value="HK97-gp10_tail"/>
</dbReference>
<dbReference type="EMBL" id="LXMA01000038">
    <property type="protein sequence ID" value="OAT71881.1"/>
    <property type="molecule type" value="Genomic_DNA"/>
</dbReference>
<dbReference type="Pfam" id="PF04883">
    <property type="entry name" value="HK97-gp10_like"/>
    <property type="match status" value="1"/>
</dbReference>
<gene>
    <name evidence="1" type="ORF">A7K69_10750</name>
</gene>
<organism evidence="1 2">
    <name type="scientific">Parageobacillus thermoglucosidasius</name>
    <name type="common">Geobacillus thermoglucosidasius</name>
    <dbReference type="NCBI Taxonomy" id="1426"/>
    <lineage>
        <taxon>Bacteria</taxon>
        <taxon>Bacillati</taxon>
        <taxon>Bacillota</taxon>
        <taxon>Bacilli</taxon>
        <taxon>Bacillales</taxon>
        <taxon>Anoxybacillaceae</taxon>
        <taxon>Parageobacillus</taxon>
    </lineage>
</organism>